<organism evidence="1 2">
    <name type="scientific">Salipaludibacillus aurantiacus</name>
    <dbReference type="NCBI Taxonomy" id="1601833"/>
    <lineage>
        <taxon>Bacteria</taxon>
        <taxon>Bacillati</taxon>
        <taxon>Bacillota</taxon>
        <taxon>Bacilli</taxon>
        <taxon>Bacillales</taxon>
        <taxon>Bacillaceae</taxon>
    </lineage>
</organism>
<dbReference type="STRING" id="1601833.SAMN05518684_102282"/>
<dbReference type="RefSeq" id="WP_093047606.1">
    <property type="nucleotide sequence ID" value="NZ_FOGT01000002.1"/>
</dbReference>
<dbReference type="Proteomes" id="UP000198571">
    <property type="component" value="Unassembled WGS sequence"/>
</dbReference>
<dbReference type="AlphaFoldDB" id="A0A1H9QM76"/>
<dbReference type="EMBL" id="FOGT01000002">
    <property type="protein sequence ID" value="SER61572.1"/>
    <property type="molecule type" value="Genomic_DNA"/>
</dbReference>
<accession>A0A1H9QM76</accession>
<proteinExistence type="predicted"/>
<dbReference type="OrthoDB" id="2943211at2"/>
<keyword evidence="2" id="KW-1185">Reference proteome</keyword>
<gene>
    <name evidence="1" type="ORF">SAMN05518684_102282</name>
</gene>
<sequence>MKKQSPLIVPEIDKYLDHYREEIAHEFGIFYSQDQLKKQADIHLLTKLLSKKKSKDKKERRR</sequence>
<evidence type="ECO:0000313" key="2">
    <source>
        <dbReference type="Proteomes" id="UP000198571"/>
    </source>
</evidence>
<protein>
    <submittedName>
        <fullName evidence="1">Uncharacterized protein</fullName>
    </submittedName>
</protein>
<reference evidence="2" key="1">
    <citation type="submission" date="2016-10" db="EMBL/GenBank/DDBJ databases">
        <authorList>
            <person name="Varghese N."/>
            <person name="Submissions S."/>
        </authorList>
    </citation>
    <scope>NUCLEOTIDE SEQUENCE [LARGE SCALE GENOMIC DNA]</scope>
    <source>
        <strain evidence="2">S9</strain>
    </source>
</reference>
<name>A0A1H9QM76_9BACI</name>
<evidence type="ECO:0000313" key="1">
    <source>
        <dbReference type="EMBL" id="SER61572.1"/>
    </source>
</evidence>